<organism evidence="2 3">
    <name type="scientific">Gekko japonicus</name>
    <name type="common">Schlegel's Japanese gecko</name>
    <dbReference type="NCBI Taxonomy" id="146911"/>
    <lineage>
        <taxon>Eukaryota</taxon>
        <taxon>Metazoa</taxon>
        <taxon>Chordata</taxon>
        <taxon>Craniata</taxon>
        <taxon>Vertebrata</taxon>
        <taxon>Euteleostomi</taxon>
        <taxon>Lepidosauria</taxon>
        <taxon>Squamata</taxon>
        <taxon>Bifurcata</taxon>
        <taxon>Gekkota</taxon>
        <taxon>Gekkonidae</taxon>
        <taxon>Gekkoninae</taxon>
        <taxon>Gekko</taxon>
    </lineage>
</organism>
<reference evidence="3" key="1">
    <citation type="submission" date="2025-08" db="UniProtKB">
        <authorList>
            <consortium name="RefSeq"/>
        </authorList>
    </citation>
    <scope>IDENTIFICATION</scope>
</reference>
<feature type="region of interest" description="Disordered" evidence="1">
    <location>
        <begin position="100"/>
        <end position="173"/>
    </location>
</feature>
<feature type="compositionally biased region" description="Pro residues" evidence="1">
    <location>
        <begin position="1"/>
        <end position="17"/>
    </location>
</feature>
<evidence type="ECO:0000256" key="1">
    <source>
        <dbReference type="SAM" id="MobiDB-lite"/>
    </source>
</evidence>
<dbReference type="RefSeq" id="XP_015265944.1">
    <property type="nucleotide sequence ID" value="XM_015410458.1"/>
</dbReference>
<dbReference type="GeneID" id="107109764"/>
<gene>
    <name evidence="3" type="primary">LOC107109764</name>
</gene>
<name>A0ABM1JWV7_GEKJA</name>
<sequence>ATPPPQNRGPGFIPRPPKGLYGSLYPVHLTRLRPKRRRFPVDHRPAKGPRGRGRGEATPEDSTSGLAPPHRRLTAADAASHCASRATLPAVLRRLPPLPRAWDRPGTLPPPVAPPLVASPRRPKISPFGAHTWQATAPAAAPGAPPPAASPRQPGDLLHGNRALQAGPGRLRC</sequence>
<proteinExistence type="predicted"/>
<evidence type="ECO:0000313" key="2">
    <source>
        <dbReference type="Proteomes" id="UP000694871"/>
    </source>
</evidence>
<evidence type="ECO:0000313" key="3">
    <source>
        <dbReference type="RefSeq" id="XP_015265944.1"/>
    </source>
</evidence>
<protein>
    <submittedName>
        <fullName evidence="3">HTLV-1-related endogenous sequence</fullName>
    </submittedName>
</protein>
<feature type="non-terminal residue" evidence="3">
    <location>
        <position position="1"/>
    </location>
</feature>
<feature type="region of interest" description="Disordered" evidence="1">
    <location>
        <begin position="1"/>
        <end position="69"/>
    </location>
</feature>
<dbReference type="Proteomes" id="UP000694871">
    <property type="component" value="Unplaced"/>
</dbReference>
<keyword evidence="2" id="KW-1185">Reference proteome</keyword>
<accession>A0ABM1JWV7</accession>